<sequence length="466" mass="52339">MESSLSSSEAKAKGPLKDEERRLRLSEGMSQMRLLRPVDRLPELLQSQARNRVRNFEGEILTKARVRSKDDSVKEANFDIDEAPITVNADVSPPLKPVKERKERWRINNNDDSSLSEVVRELESTGNFKLPLDEKHIRSVLKKNKKLMKALVETYKLKTTTAIPLLSTTNSEDTLDASNTTKDITDEDGTASALPDLLEFTTTGEELLEVGELNTTTNTSNFSPKSTTESINLTTSKDPSFRRTTFTEAFVATTSNSTTLEPRPSSEDFLPVNLTENPLHNTLTLEAEITLDYGDISRSEGSAREVEDEANESSTFTTSTSTTTSDTSTTTTTTVTPPYWPKKGYVPNTRKHASEITSKLYLTHEIVQALSAEPVRRSPTLRLDCLENRRCCKITRSECSDGSVPKYIKRYYRPRGSDVCVPYHYPRCSQGEEMEEQPIQYEQNCQDLCFKGPDKHISPLLTLADN</sequence>
<accession>A0AA36HGM8</accession>
<organism evidence="2 3">
    <name type="scientific">Cylicocyclus nassatus</name>
    <name type="common">Nematode worm</name>
    <dbReference type="NCBI Taxonomy" id="53992"/>
    <lineage>
        <taxon>Eukaryota</taxon>
        <taxon>Metazoa</taxon>
        <taxon>Ecdysozoa</taxon>
        <taxon>Nematoda</taxon>
        <taxon>Chromadorea</taxon>
        <taxon>Rhabditida</taxon>
        <taxon>Rhabditina</taxon>
        <taxon>Rhabditomorpha</taxon>
        <taxon>Strongyloidea</taxon>
        <taxon>Strongylidae</taxon>
        <taxon>Cylicocyclus</taxon>
    </lineage>
</organism>
<feature type="region of interest" description="Disordered" evidence="1">
    <location>
        <begin position="1"/>
        <end position="24"/>
    </location>
</feature>
<dbReference type="EMBL" id="CATQJL010000326">
    <property type="protein sequence ID" value="CAJ0610449.1"/>
    <property type="molecule type" value="Genomic_DNA"/>
</dbReference>
<feature type="compositionally biased region" description="Basic and acidic residues" evidence="1">
    <location>
        <begin position="10"/>
        <end position="24"/>
    </location>
</feature>
<feature type="region of interest" description="Disordered" evidence="1">
    <location>
        <begin position="215"/>
        <end position="238"/>
    </location>
</feature>
<dbReference type="Proteomes" id="UP001176961">
    <property type="component" value="Unassembled WGS sequence"/>
</dbReference>
<reference evidence="2" key="1">
    <citation type="submission" date="2023-07" db="EMBL/GenBank/DDBJ databases">
        <authorList>
            <consortium name="CYATHOMIX"/>
        </authorList>
    </citation>
    <scope>NUCLEOTIDE SEQUENCE</scope>
    <source>
        <strain evidence="2">N/A</strain>
    </source>
</reference>
<dbReference type="AlphaFoldDB" id="A0AA36HGM8"/>
<comment type="caution">
    <text evidence="2">The sequence shown here is derived from an EMBL/GenBank/DDBJ whole genome shotgun (WGS) entry which is preliminary data.</text>
</comment>
<feature type="region of interest" description="Disordered" evidence="1">
    <location>
        <begin position="300"/>
        <end position="347"/>
    </location>
</feature>
<keyword evidence="3" id="KW-1185">Reference proteome</keyword>
<evidence type="ECO:0000313" key="3">
    <source>
        <dbReference type="Proteomes" id="UP001176961"/>
    </source>
</evidence>
<protein>
    <submittedName>
        <fullName evidence="2">Uncharacterized protein</fullName>
    </submittedName>
</protein>
<feature type="compositionally biased region" description="Polar residues" evidence="1">
    <location>
        <begin position="220"/>
        <end position="238"/>
    </location>
</feature>
<evidence type="ECO:0000313" key="2">
    <source>
        <dbReference type="EMBL" id="CAJ0610449.1"/>
    </source>
</evidence>
<evidence type="ECO:0000256" key="1">
    <source>
        <dbReference type="SAM" id="MobiDB-lite"/>
    </source>
</evidence>
<feature type="compositionally biased region" description="Low complexity" evidence="1">
    <location>
        <begin position="313"/>
        <end position="336"/>
    </location>
</feature>
<name>A0AA36HGM8_CYLNA</name>
<proteinExistence type="predicted"/>
<gene>
    <name evidence="2" type="ORF">CYNAS_LOCUS22432</name>
</gene>